<comment type="similarity">
    <text evidence="2">Belongs to the UPF0719 family.</text>
</comment>
<evidence type="ECO:0000256" key="6">
    <source>
        <dbReference type="ARBA" id="ARBA00023136"/>
    </source>
</evidence>
<gene>
    <name evidence="8" type="ORF">ABB28_05405</name>
</gene>
<dbReference type="PANTHER" id="PTHR40043">
    <property type="entry name" value="UPF0719 INNER MEMBRANE PROTEIN YJFL"/>
    <property type="match status" value="1"/>
</dbReference>
<feature type="transmembrane region" description="Helical" evidence="7">
    <location>
        <begin position="12"/>
        <end position="34"/>
    </location>
</feature>
<evidence type="ECO:0008006" key="10">
    <source>
        <dbReference type="Google" id="ProtNLM"/>
    </source>
</evidence>
<evidence type="ECO:0000256" key="7">
    <source>
        <dbReference type="SAM" id="Phobius"/>
    </source>
</evidence>
<evidence type="ECO:0000313" key="9">
    <source>
        <dbReference type="Proteomes" id="UP000051386"/>
    </source>
</evidence>
<keyword evidence="4 7" id="KW-0812">Transmembrane</keyword>
<feature type="transmembrane region" description="Helical" evidence="7">
    <location>
        <begin position="78"/>
        <end position="95"/>
    </location>
</feature>
<evidence type="ECO:0000256" key="5">
    <source>
        <dbReference type="ARBA" id="ARBA00022989"/>
    </source>
</evidence>
<keyword evidence="5 7" id="KW-1133">Transmembrane helix</keyword>
<evidence type="ECO:0000256" key="4">
    <source>
        <dbReference type="ARBA" id="ARBA00022692"/>
    </source>
</evidence>
<dbReference type="PANTHER" id="PTHR40043:SF1">
    <property type="entry name" value="UPF0719 INNER MEMBRANE PROTEIN YJFL"/>
    <property type="match status" value="1"/>
</dbReference>
<evidence type="ECO:0000256" key="3">
    <source>
        <dbReference type="ARBA" id="ARBA00022475"/>
    </source>
</evidence>
<dbReference type="Proteomes" id="UP000051386">
    <property type="component" value="Unassembled WGS sequence"/>
</dbReference>
<reference evidence="8 9" key="1">
    <citation type="submission" date="2015-05" db="EMBL/GenBank/DDBJ databases">
        <title>Genome sequencing and analysis of members of genus Stenotrophomonas.</title>
        <authorList>
            <person name="Patil P.P."/>
            <person name="Midha S."/>
            <person name="Patil P.B."/>
        </authorList>
    </citation>
    <scope>NUCLEOTIDE SEQUENCE [LARGE SCALE GENOMIC DNA]</scope>
    <source>
        <strain evidence="8 9">DSM 21508</strain>
    </source>
</reference>
<dbReference type="PATRIC" id="fig|517011.3.peg.550"/>
<keyword evidence="3" id="KW-1003">Cell membrane</keyword>
<sequence>MHYVITGQSFLAFAAFMGIGLLILLLAITLVALITPHKEITLIRQGNKAAGIGMAGALIGLALPINSVISNSVSLVDAAIWAAIAAVMQVLAFGISRAIITRRGPDQIDAGNESAGWFSAGVAIAVGLVNSAAMVP</sequence>
<keyword evidence="9" id="KW-1185">Reference proteome</keyword>
<feature type="transmembrane region" description="Helical" evidence="7">
    <location>
        <begin position="46"/>
        <end position="66"/>
    </location>
</feature>
<organism evidence="8 9">
    <name type="scientific">Stenotrophomonas chelatiphaga</name>
    <dbReference type="NCBI Taxonomy" id="517011"/>
    <lineage>
        <taxon>Bacteria</taxon>
        <taxon>Pseudomonadati</taxon>
        <taxon>Pseudomonadota</taxon>
        <taxon>Gammaproteobacteria</taxon>
        <taxon>Lysobacterales</taxon>
        <taxon>Lysobacteraceae</taxon>
        <taxon>Stenotrophomonas</taxon>
    </lineage>
</organism>
<feature type="transmembrane region" description="Helical" evidence="7">
    <location>
        <begin position="115"/>
        <end position="135"/>
    </location>
</feature>
<comment type="subcellular location">
    <subcellularLocation>
        <location evidence="1">Cell membrane</location>
        <topology evidence="1">Multi-pass membrane protein</topology>
    </subcellularLocation>
</comment>
<proteinExistence type="inferred from homology"/>
<evidence type="ECO:0000256" key="2">
    <source>
        <dbReference type="ARBA" id="ARBA00005779"/>
    </source>
</evidence>
<accession>A0A0R0CZV4</accession>
<dbReference type="Pfam" id="PF03994">
    <property type="entry name" value="DUF350"/>
    <property type="match status" value="1"/>
</dbReference>
<dbReference type="EMBL" id="LDJK01000014">
    <property type="protein sequence ID" value="KRG75340.1"/>
    <property type="molecule type" value="Genomic_DNA"/>
</dbReference>
<dbReference type="AlphaFoldDB" id="A0A0R0CZV4"/>
<name>A0A0R0CZV4_9GAMM</name>
<evidence type="ECO:0000256" key="1">
    <source>
        <dbReference type="ARBA" id="ARBA00004651"/>
    </source>
</evidence>
<keyword evidence="6 7" id="KW-0472">Membrane</keyword>
<protein>
    <recommendedName>
        <fullName evidence="10">DUF350 domain-containing protein</fullName>
    </recommendedName>
</protein>
<evidence type="ECO:0000313" key="8">
    <source>
        <dbReference type="EMBL" id="KRG75340.1"/>
    </source>
</evidence>
<comment type="caution">
    <text evidence="8">The sequence shown here is derived from an EMBL/GenBank/DDBJ whole genome shotgun (WGS) entry which is preliminary data.</text>
</comment>
<dbReference type="GO" id="GO:0005886">
    <property type="term" value="C:plasma membrane"/>
    <property type="evidence" value="ECO:0007669"/>
    <property type="project" value="UniProtKB-SubCell"/>
</dbReference>
<dbReference type="RefSeq" id="WP_057507648.1">
    <property type="nucleotide sequence ID" value="NZ_DAMBRS010000001.1"/>
</dbReference>
<dbReference type="InterPro" id="IPR007140">
    <property type="entry name" value="DUF350"/>
</dbReference>